<dbReference type="Proteomes" id="UP000636110">
    <property type="component" value="Unassembled WGS sequence"/>
</dbReference>
<keyword evidence="1" id="KW-0472">Membrane</keyword>
<dbReference type="Pfam" id="PF12725">
    <property type="entry name" value="DUF3810"/>
    <property type="match status" value="1"/>
</dbReference>
<evidence type="ECO:0000313" key="3">
    <source>
        <dbReference type="Proteomes" id="UP000636110"/>
    </source>
</evidence>
<evidence type="ECO:0000256" key="1">
    <source>
        <dbReference type="SAM" id="Phobius"/>
    </source>
</evidence>
<organism evidence="2 3">
    <name type="scientific">Pedobacter gandavensis</name>
    <dbReference type="NCBI Taxonomy" id="2679963"/>
    <lineage>
        <taxon>Bacteria</taxon>
        <taxon>Pseudomonadati</taxon>
        <taxon>Bacteroidota</taxon>
        <taxon>Sphingobacteriia</taxon>
        <taxon>Sphingobacteriales</taxon>
        <taxon>Sphingobacteriaceae</taxon>
        <taxon>Pedobacter</taxon>
    </lineage>
</organism>
<dbReference type="InterPro" id="IPR024294">
    <property type="entry name" value="DUF3810"/>
</dbReference>
<name>A0ABR6F2R1_9SPHI</name>
<feature type="transmembrane region" description="Helical" evidence="1">
    <location>
        <begin position="52"/>
        <end position="72"/>
    </location>
</feature>
<reference evidence="2 3" key="1">
    <citation type="submission" date="2019-11" db="EMBL/GenBank/DDBJ databases">
        <title>Description of Pedobacter sp. LMG 31462T.</title>
        <authorList>
            <person name="Carlier A."/>
            <person name="Qi S."/>
            <person name="Vandamme P."/>
        </authorList>
    </citation>
    <scope>NUCLEOTIDE SEQUENCE [LARGE SCALE GENOMIC DNA]</scope>
    <source>
        <strain evidence="2 3">LMG 31462</strain>
    </source>
</reference>
<accession>A0ABR6F2R1</accession>
<feature type="transmembrane region" description="Helical" evidence="1">
    <location>
        <begin position="93"/>
        <end position="116"/>
    </location>
</feature>
<feature type="transmembrane region" description="Helical" evidence="1">
    <location>
        <begin position="12"/>
        <end position="32"/>
    </location>
</feature>
<sequence>MRLMDKPRFKQFVLLFSLSGIVFLAGLSSNFIEKYYSNGLYQVSSVIQRWISSLFPFAVGDFLYLLLVLYCLRSLYLFFKKLFQKKLTKADWFNIPLQLVNFGLILYLVFKILWGLNYSRPSITKQLGISNEKYNTEELVLLGEYFIDQLNGLQSIKKERYDLNQLKATAKTSYDSLRKTNAFFQYPVVSVKSVLNSWVVTKIGIEGYYNPVSGEANVNMRLPTTSLPFVTCHEIAHQLGIGREDEANLIGYLVAIHSTDKNFQYSAAYNMLRSILFEIKIKSPDDYQRLYETINPVTLNDFNIERAFWKKYNSDMYGYMDVALDSFLKLNNQKKGTDSYQDIVLWLYNIHKKELILRQKDKTLQP</sequence>
<keyword evidence="1" id="KW-1133">Transmembrane helix</keyword>
<evidence type="ECO:0000313" key="2">
    <source>
        <dbReference type="EMBL" id="MBB2151501.1"/>
    </source>
</evidence>
<protein>
    <submittedName>
        <fullName evidence="2">DUF3810 family protein</fullName>
    </submittedName>
</protein>
<dbReference type="EMBL" id="WNXC01000010">
    <property type="protein sequence ID" value="MBB2151501.1"/>
    <property type="molecule type" value="Genomic_DNA"/>
</dbReference>
<keyword evidence="1" id="KW-0812">Transmembrane</keyword>
<keyword evidence="3" id="KW-1185">Reference proteome</keyword>
<proteinExistence type="predicted"/>
<gene>
    <name evidence="2" type="ORF">GM920_21555</name>
</gene>
<comment type="caution">
    <text evidence="2">The sequence shown here is derived from an EMBL/GenBank/DDBJ whole genome shotgun (WGS) entry which is preliminary data.</text>
</comment>